<reference evidence="1" key="1">
    <citation type="submission" date="2020-01" db="EMBL/GenBank/DDBJ databases">
        <authorList>
            <person name="Qin S."/>
        </authorList>
    </citation>
    <scope>NUCLEOTIDE SEQUENCE</scope>
    <source>
        <strain evidence="1">CVir17-16-YZ6g</strain>
        <plasmid evidence="1">p17-15-vir-like</plasmid>
    </source>
</reference>
<proteinExistence type="predicted"/>
<sequence length="47" mass="5781">MSYIINKKSLLKKSRRTSLYHIRNELQYHRQTGRLIYQESGYRALHE</sequence>
<dbReference type="AlphaFoldDB" id="A0A8B0STX0"/>
<evidence type="ECO:0000313" key="1">
    <source>
        <dbReference type="EMBL" id="QTX14441.1"/>
    </source>
</evidence>
<organism evidence="1">
    <name type="scientific">Klebsiella pneumoniae</name>
    <dbReference type="NCBI Taxonomy" id="573"/>
    <lineage>
        <taxon>Bacteria</taxon>
        <taxon>Pseudomonadati</taxon>
        <taxon>Pseudomonadota</taxon>
        <taxon>Gammaproteobacteria</taxon>
        <taxon>Enterobacterales</taxon>
        <taxon>Enterobacteriaceae</taxon>
        <taxon>Klebsiella/Raoultella group</taxon>
        <taxon>Klebsiella</taxon>
        <taxon>Klebsiella pneumoniae complex</taxon>
    </lineage>
</organism>
<name>A0A8B0STX0_KLEPN</name>
<keyword evidence="1" id="KW-0614">Plasmid</keyword>
<geneLocation type="plasmid" evidence="1">
    <name>p17-15-vir-like</name>
</geneLocation>
<protein>
    <submittedName>
        <fullName evidence="1">Uncharacterized protein</fullName>
    </submittedName>
</protein>
<accession>A0A8B0STX0</accession>
<dbReference type="EMBL" id="MN956836">
    <property type="protein sequence ID" value="QTX14441.1"/>
    <property type="molecule type" value="Genomic_DNA"/>
</dbReference>